<accession>A0A3N4KXX2</accession>
<protein>
    <submittedName>
        <fullName evidence="2">Uncharacterized protein</fullName>
    </submittedName>
</protein>
<dbReference type="EMBL" id="ML119124">
    <property type="protein sequence ID" value="RPB13191.1"/>
    <property type="molecule type" value="Genomic_DNA"/>
</dbReference>
<keyword evidence="1" id="KW-0812">Transmembrane</keyword>
<keyword evidence="1" id="KW-1133">Transmembrane helix</keyword>
<dbReference type="Proteomes" id="UP000277580">
    <property type="component" value="Unassembled WGS sequence"/>
</dbReference>
<gene>
    <name evidence="2" type="ORF">P167DRAFT_134061</name>
</gene>
<organism evidence="2 3">
    <name type="scientific">Morchella conica CCBAS932</name>
    <dbReference type="NCBI Taxonomy" id="1392247"/>
    <lineage>
        <taxon>Eukaryota</taxon>
        <taxon>Fungi</taxon>
        <taxon>Dikarya</taxon>
        <taxon>Ascomycota</taxon>
        <taxon>Pezizomycotina</taxon>
        <taxon>Pezizomycetes</taxon>
        <taxon>Pezizales</taxon>
        <taxon>Morchellaceae</taxon>
        <taxon>Morchella</taxon>
    </lineage>
</organism>
<evidence type="ECO:0000313" key="3">
    <source>
        <dbReference type="Proteomes" id="UP000277580"/>
    </source>
</evidence>
<keyword evidence="1" id="KW-0472">Membrane</keyword>
<keyword evidence="3" id="KW-1185">Reference proteome</keyword>
<dbReference type="InParanoid" id="A0A3N4KXX2"/>
<dbReference type="AlphaFoldDB" id="A0A3N4KXX2"/>
<reference evidence="2 3" key="1">
    <citation type="journal article" date="2018" name="Nat. Ecol. Evol.">
        <title>Pezizomycetes genomes reveal the molecular basis of ectomycorrhizal truffle lifestyle.</title>
        <authorList>
            <person name="Murat C."/>
            <person name="Payen T."/>
            <person name="Noel B."/>
            <person name="Kuo A."/>
            <person name="Morin E."/>
            <person name="Chen J."/>
            <person name="Kohler A."/>
            <person name="Krizsan K."/>
            <person name="Balestrini R."/>
            <person name="Da Silva C."/>
            <person name="Montanini B."/>
            <person name="Hainaut M."/>
            <person name="Levati E."/>
            <person name="Barry K.W."/>
            <person name="Belfiori B."/>
            <person name="Cichocki N."/>
            <person name="Clum A."/>
            <person name="Dockter R.B."/>
            <person name="Fauchery L."/>
            <person name="Guy J."/>
            <person name="Iotti M."/>
            <person name="Le Tacon F."/>
            <person name="Lindquist E.A."/>
            <person name="Lipzen A."/>
            <person name="Malagnac F."/>
            <person name="Mello A."/>
            <person name="Molinier V."/>
            <person name="Miyauchi S."/>
            <person name="Poulain J."/>
            <person name="Riccioni C."/>
            <person name="Rubini A."/>
            <person name="Sitrit Y."/>
            <person name="Splivallo R."/>
            <person name="Traeger S."/>
            <person name="Wang M."/>
            <person name="Zifcakova L."/>
            <person name="Wipf D."/>
            <person name="Zambonelli A."/>
            <person name="Paolocci F."/>
            <person name="Nowrousian M."/>
            <person name="Ottonello S."/>
            <person name="Baldrian P."/>
            <person name="Spatafora J.W."/>
            <person name="Henrissat B."/>
            <person name="Nagy L.G."/>
            <person name="Aury J.M."/>
            <person name="Wincker P."/>
            <person name="Grigoriev I.V."/>
            <person name="Bonfante P."/>
            <person name="Martin F.M."/>
        </authorList>
    </citation>
    <scope>NUCLEOTIDE SEQUENCE [LARGE SCALE GENOMIC DNA]</scope>
    <source>
        <strain evidence="2 3">CCBAS932</strain>
    </source>
</reference>
<sequence>MFGICFSQMLNLSPLSVDRWYNSLEWLGQSLAVILRTIYKYQARQGLAFLLLILMQKIYYNYTYIISFLELKTLSVSDYKADANRVAVTLRRW</sequence>
<evidence type="ECO:0000313" key="2">
    <source>
        <dbReference type="EMBL" id="RPB13191.1"/>
    </source>
</evidence>
<proteinExistence type="predicted"/>
<name>A0A3N4KXX2_9PEZI</name>
<evidence type="ECO:0000256" key="1">
    <source>
        <dbReference type="SAM" id="Phobius"/>
    </source>
</evidence>
<feature type="transmembrane region" description="Helical" evidence="1">
    <location>
        <begin position="46"/>
        <end position="69"/>
    </location>
</feature>